<dbReference type="Proteomes" id="UP000299102">
    <property type="component" value="Unassembled WGS sequence"/>
</dbReference>
<feature type="region of interest" description="Disordered" evidence="1">
    <location>
        <begin position="63"/>
        <end position="86"/>
    </location>
</feature>
<name>A0A4C1YLS3_EUMVA</name>
<sequence>MHSPVSGVGISTTLEYRVWYSGPAITCIGSGGPLKRVGGRFCTAAPPSAPRPLERDVAVQGCEPDRRPRRRSAAPRHVPVASSGGR</sequence>
<proteinExistence type="predicted"/>
<accession>A0A4C1YLS3</accession>
<evidence type="ECO:0000313" key="3">
    <source>
        <dbReference type="Proteomes" id="UP000299102"/>
    </source>
</evidence>
<evidence type="ECO:0000313" key="2">
    <source>
        <dbReference type="EMBL" id="GBP75589.1"/>
    </source>
</evidence>
<comment type="caution">
    <text evidence="2">The sequence shown here is derived from an EMBL/GenBank/DDBJ whole genome shotgun (WGS) entry which is preliminary data.</text>
</comment>
<dbReference type="AlphaFoldDB" id="A0A4C1YLS3"/>
<organism evidence="2 3">
    <name type="scientific">Eumeta variegata</name>
    <name type="common">Bagworm moth</name>
    <name type="synonym">Eumeta japonica</name>
    <dbReference type="NCBI Taxonomy" id="151549"/>
    <lineage>
        <taxon>Eukaryota</taxon>
        <taxon>Metazoa</taxon>
        <taxon>Ecdysozoa</taxon>
        <taxon>Arthropoda</taxon>
        <taxon>Hexapoda</taxon>
        <taxon>Insecta</taxon>
        <taxon>Pterygota</taxon>
        <taxon>Neoptera</taxon>
        <taxon>Endopterygota</taxon>
        <taxon>Lepidoptera</taxon>
        <taxon>Glossata</taxon>
        <taxon>Ditrysia</taxon>
        <taxon>Tineoidea</taxon>
        <taxon>Psychidae</taxon>
        <taxon>Oiketicinae</taxon>
        <taxon>Eumeta</taxon>
    </lineage>
</organism>
<evidence type="ECO:0000256" key="1">
    <source>
        <dbReference type="SAM" id="MobiDB-lite"/>
    </source>
</evidence>
<protein>
    <submittedName>
        <fullName evidence="2">Uncharacterized protein</fullName>
    </submittedName>
</protein>
<keyword evidence="3" id="KW-1185">Reference proteome</keyword>
<gene>
    <name evidence="2" type="ORF">EVAR_43495_1</name>
</gene>
<dbReference type="EMBL" id="BGZK01001254">
    <property type="protein sequence ID" value="GBP75589.1"/>
    <property type="molecule type" value="Genomic_DNA"/>
</dbReference>
<reference evidence="2 3" key="1">
    <citation type="journal article" date="2019" name="Commun. Biol.">
        <title>The bagworm genome reveals a unique fibroin gene that provides high tensile strength.</title>
        <authorList>
            <person name="Kono N."/>
            <person name="Nakamura H."/>
            <person name="Ohtoshi R."/>
            <person name="Tomita M."/>
            <person name="Numata K."/>
            <person name="Arakawa K."/>
        </authorList>
    </citation>
    <scope>NUCLEOTIDE SEQUENCE [LARGE SCALE GENOMIC DNA]</scope>
</reference>